<dbReference type="InterPro" id="IPR039425">
    <property type="entry name" value="RNA_pol_sigma-70-like"/>
</dbReference>
<reference evidence="8 9" key="1">
    <citation type="submission" date="2020-10" db="EMBL/GenBank/DDBJ databases">
        <title>ChiBAC.</title>
        <authorList>
            <person name="Zenner C."/>
            <person name="Hitch T.C.A."/>
            <person name="Clavel T."/>
        </authorList>
    </citation>
    <scope>NUCLEOTIDE SEQUENCE [LARGE SCALE GENOMIC DNA]</scope>
    <source>
        <strain evidence="8 9">DSM 108991</strain>
    </source>
</reference>
<dbReference type="SUPFAM" id="SSF88946">
    <property type="entry name" value="Sigma2 domain of RNA polymerase sigma factors"/>
    <property type="match status" value="1"/>
</dbReference>
<keyword evidence="9" id="KW-1185">Reference proteome</keyword>
<gene>
    <name evidence="8" type="ORF">INF30_04935</name>
</gene>
<evidence type="ECO:0000259" key="7">
    <source>
        <dbReference type="Pfam" id="PF08281"/>
    </source>
</evidence>
<dbReference type="InterPro" id="IPR007627">
    <property type="entry name" value="RNA_pol_sigma70_r2"/>
</dbReference>
<dbReference type="InterPro" id="IPR036388">
    <property type="entry name" value="WH-like_DNA-bd_sf"/>
</dbReference>
<organism evidence="8 9">
    <name type="scientific">Claveliimonas monacensis</name>
    <dbReference type="NCBI Taxonomy" id="2779351"/>
    <lineage>
        <taxon>Bacteria</taxon>
        <taxon>Bacillati</taxon>
        <taxon>Bacillota</taxon>
        <taxon>Clostridia</taxon>
        <taxon>Lachnospirales</taxon>
        <taxon>Lachnospiraceae</taxon>
        <taxon>Claveliimonas</taxon>
    </lineage>
</organism>
<dbReference type="InterPro" id="IPR013249">
    <property type="entry name" value="RNA_pol_sigma70_r4_t2"/>
</dbReference>
<dbReference type="CDD" id="cd06171">
    <property type="entry name" value="Sigma70_r4"/>
    <property type="match status" value="1"/>
</dbReference>
<keyword evidence="5" id="KW-0804">Transcription</keyword>
<dbReference type="Pfam" id="PF04542">
    <property type="entry name" value="Sigma70_r2"/>
    <property type="match status" value="1"/>
</dbReference>
<dbReference type="PANTHER" id="PTHR43133:SF8">
    <property type="entry name" value="RNA POLYMERASE SIGMA FACTOR HI_1459-RELATED"/>
    <property type="match status" value="1"/>
</dbReference>
<dbReference type="SUPFAM" id="SSF88659">
    <property type="entry name" value="Sigma3 and sigma4 domains of RNA polymerase sigma factors"/>
    <property type="match status" value="1"/>
</dbReference>
<keyword evidence="3" id="KW-0731">Sigma factor</keyword>
<dbReference type="InterPro" id="IPR014284">
    <property type="entry name" value="RNA_pol_sigma-70_dom"/>
</dbReference>
<evidence type="ECO:0000313" key="9">
    <source>
        <dbReference type="Proteomes" id="UP000758652"/>
    </source>
</evidence>
<proteinExistence type="inferred from homology"/>
<sequence length="181" mass="21363">MAHRSGGTDLTQEDEIFEKLNKGDPAAAGELAELYYGDILRYCLFHVPDRSLAQDAVQETFLRVFRYFDGYTHRGNFRAFLYKVAANVCIDICRKKTWEPMPKQVPFEEKGLKEEEDREDFRRLVELLPEELREIVILRFSQELKLREIARVTGLPMRTVQSRLRKALNLLKQELERREEP</sequence>
<evidence type="ECO:0000313" key="8">
    <source>
        <dbReference type="EMBL" id="MBE5062610.1"/>
    </source>
</evidence>
<keyword evidence="4" id="KW-0238">DNA-binding</keyword>
<dbReference type="NCBIfam" id="TIGR02937">
    <property type="entry name" value="sigma70-ECF"/>
    <property type="match status" value="1"/>
</dbReference>
<evidence type="ECO:0000259" key="6">
    <source>
        <dbReference type="Pfam" id="PF04542"/>
    </source>
</evidence>
<dbReference type="Pfam" id="PF08281">
    <property type="entry name" value="Sigma70_r4_2"/>
    <property type="match status" value="1"/>
</dbReference>
<dbReference type="EMBL" id="JADCKL010000002">
    <property type="protein sequence ID" value="MBE5062610.1"/>
    <property type="molecule type" value="Genomic_DNA"/>
</dbReference>
<dbReference type="PANTHER" id="PTHR43133">
    <property type="entry name" value="RNA POLYMERASE ECF-TYPE SIGMA FACTO"/>
    <property type="match status" value="1"/>
</dbReference>
<evidence type="ECO:0000256" key="1">
    <source>
        <dbReference type="ARBA" id="ARBA00010641"/>
    </source>
</evidence>
<protein>
    <submittedName>
        <fullName evidence="8">Sigma-70 family RNA polymerase sigma factor</fullName>
    </submittedName>
</protein>
<evidence type="ECO:0000256" key="3">
    <source>
        <dbReference type="ARBA" id="ARBA00023082"/>
    </source>
</evidence>
<accession>A0ABR9RJ54</accession>
<name>A0ABR9RJ54_9FIRM</name>
<evidence type="ECO:0000256" key="2">
    <source>
        <dbReference type="ARBA" id="ARBA00023015"/>
    </source>
</evidence>
<dbReference type="InterPro" id="IPR013324">
    <property type="entry name" value="RNA_pol_sigma_r3/r4-like"/>
</dbReference>
<feature type="domain" description="RNA polymerase sigma factor 70 region 4 type 2" evidence="7">
    <location>
        <begin position="119"/>
        <end position="169"/>
    </location>
</feature>
<evidence type="ECO:0000256" key="4">
    <source>
        <dbReference type="ARBA" id="ARBA00023125"/>
    </source>
</evidence>
<keyword evidence="2" id="KW-0805">Transcription regulation</keyword>
<evidence type="ECO:0000256" key="5">
    <source>
        <dbReference type="ARBA" id="ARBA00023163"/>
    </source>
</evidence>
<dbReference type="Proteomes" id="UP000758652">
    <property type="component" value="Unassembled WGS sequence"/>
</dbReference>
<dbReference type="Gene3D" id="1.10.1740.10">
    <property type="match status" value="1"/>
</dbReference>
<dbReference type="Gene3D" id="1.10.10.10">
    <property type="entry name" value="Winged helix-like DNA-binding domain superfamily/Winged helix DNA-binding domain"/>
    <property type="match status" value="1"/>
</dbReference>
<comment type="caution">
    <text evidence="8">The sequence shown here is derived from an EMBL/GenBank/DDBJ whole genome shotgun (WGS) entry which is preliminary data.</text>
</comment>
<feature type="domain" description="RNA polymerase sigma-70 region 2" evidence="6">
    <location>
        <begin position="31"/>
        <end position="98"/>
    </location>
</feature>
<comment type="similarity">
    <text evidence="1">Belongs to the sigma-70 factor family. ECF subfamily.</text>
</comment>
<dbReference type="InterPro" id="IPR013325">
    <property type="entry name" value="RNA_pol_sigma_r2"/>
</dbReference>